<dbReference type="RefSeq" id="WP_133192923.1">
    <property type="nucleotide sequence ID" value="NZ_JBHUCW010000015.1"/>
</dbReference>
<protein>
    <recommendedName>
        <fullName evidence="3">Terminase small subunit</fullName>
    </recommendedName>
</protein>
<comment type="caution">
    <text evidence="1">The sequence shown here is derived from an EMBL/GenBank/DDBJ whole genome shotgun (WGS) entry which is preliminary data.</text>
</comment>
<proteinExistence type="predicted"/>
<keyword evidence="2" id="KW-1185">Reference proteome</keyword>
<name>A0A4R5MF42_9BURK</name>
<reference evidence="1 2" key="1">
    <citation type="submission" date="2019-03" db="EMBL/GenBank/DDBJ databases">
        <title>Paraburkholderia sp. 4M-K11, isolated from subtropical forest soil.</title>
        <authorList>
            <person name="Gao Z.-H."/>
            <person name="Qiu L.-H."/>
        </authorList>
    </citation>
    <scope>NUCLEOTIDE SEQUENCE [LARGE SCALE GENOMIC DNA]</scope>
    <source>
        <strain evidence="1 2">4M-K11</strain>
    </source>
</reference>
<evidence type="ECO:0008006" key="3">
    <source>
        <dbReference type="Google" id="ProtNLM"/>
    </source>
</evidence>
<accession>A0A4R5MF42</accession>
<dbReference type="OrthoDB" id="8641910at2"/>
<evidence type="ECO:0000313" key="2">
    <source>
        <dbReference type="Proteomes" id="UP000295722"/>
    </source>
</evidence>
<sequence length="158" mass="17166">MSRRADFDWETIRAEYEAGSSQVALSKKHGCSRGAIQKHIAAEGWAQDVTPVIQRKVAEKVAGVVAGCSPEKKAAALDEAADRTAAVVTRHRDEWDDHKQLVTNAIAEQDFGKAKLAKITAETLKIRQDGERKAWGLDSGQRTGDINVSINGDDEGVL</sequence>
<evidence type="ECO:0000313" key="1">
    <source>
        <dbReference type="EMBL" id="TDG25871.1"/>
    </source>
</evidence>
<gene>
    <name evidence="1" type="ORF">EYW47_00425</name>
</gene>
<dbReference type="AlphaFoldDB" id="A0A4R5MF42"/>
<dbReference type="EMBL" id="SMRP01000001">
    <property type="protein sequence ID" value="TDG25871.1"/>
    <property type="molecule type" value="Genomic_DNA"/>
</dbReference>
<organism evidence="1 2">
    <name type="scientific">Paraburkholderia silviterrae</name>
    <dbReference type="NCBI Taxonomy" id="2528715"/>
    <lineage>
        <taxon>Bacteria</taxon>
        <taxon>Pseudomonadati</taxon>
        <taxon>Pseudomonadota</taxon>
        <taxon>Betaproteobacteria</taxon>
        <taxon>Burkholderiales</taxon>
        <taxon>Burkholderiaceae</taxon>
        <taxon>Paraburkholderia</taxon>
    </lineage>
</organism>
<dbReference type="Proteomes" id="UP000295722">
    <property type="component" value="Unassembled WGS sequence"/>
</dbReference>